<dbReference type="PROSITE" id="PS52016">
    <property type="entry name" value="TONB_DEPENDENT_REC_3"/>
    <property type="match status" value="1"/>
</dbReference>
<dbReference type="RefSeq" id="WP_344740096.1">
    <property type="nucleotide sequence ID" value="NZ_BAABAY010000001.1"/>
</dbReference>
<dbReference type="NCBIfam" id="TIGR04057">
    <property type="entry name" value="SusC_RagA_signa"/>
    <property type="match status" value="1"/>
</dbReference>
<keyword evidence="2 8" id="KW-0813">Transport</keyword>
<evidence type="ECO:0000256" key="9">
    <source>
        <dbReference type="RuleBase" id="RU003357"/>
    </source>
</evidence>
<proteinExistence type="inferred from homology"/>
<evidence type="ECO:0000256" key="10">
    <source>
        <dbReference type="SAM" id="SignalP"/>
    </source>
</evidence>
<evidence type="ECO:0000256" key="8">
    <source>
        <dbReference type="PROSITE-ProRule" id="PRU01360"/>
    </source>
</evidence>
<dbReference type="Pfam" id="PF07715">
    <property type="entry name" value="Plug"/>
    <property type="match status" value="1"/>
</dbReference>
<dbReference type="InterPro" id="IPR023996">
    <property type="entry name" value="TonB-dep_OMP_SusC/RagA"/>
</dbReference>
<evidence type="ECO:0000259" key="12">
    <source>
        <dbReference type="Pfam" id="PF07715"/>
    </source>
</evidence>
<dbReference type="Gene3D" id="2.170.130.10">
    <property type="entry name" value="TonB-dependent receptor, plug domain"/>
    <property type="match status" value="1"/>
</dbReference>
<feature type="domain" description="TonB-dependent receptor-like beta-barrel" evidence="11">
    <location>
        <begin position="434"/>
        <end position="822"/>
    </location>
</feature>
<dbReference type="Gene3D" id="2.60.40.1120">
    <property type="entry name" value="Carboxypeptidase-like, regulatory domain"/>
    <property type="match status" value="1"/>
</dbReference>
<dbReference type="InterPro" id="IPR039426">
    <property type="entry name" value="TonB-dep_rcpt-like"/>
</dbReference>
<dbReference type="InterPro" id="IPR008969">
    <property type="entry name" value="CarboxyPept-like_regulatory"/>
</dbReference>
<gene>
    <name evidence="13" type="ORF">V8G58_04325</name>
</gene>
<comment type="similarity">
    <text evidence="8 9">Belongs to the TonB-dependent receptor family.</text>
</comment>
<organism evidence="13 14">
    <name type="scientific">Gaetbulibacter aestuarii</name>
    <dbReference type="NCBI Taxonomy" id="1502358"/>
    <lineage>
        <taxon>Bacteria</taxon>
        <taxon>Pseudomonadati</taxon>
        <taxon>Bacteroidota</taxon>
        <taxon>Flavobacteriia</taxon>
        <taxon>Flavobacteriales</taxon>
        <taxon>Flavobacteriaceae</taxon>
        <taxon>Gaetbulibacter</taxon>
    </lineage>
</organism>
<keyword evidence="13" id="KW-0675">Receptor</keyword>
<keyword evidence="10" id="KW-0732">Signal</keyword>
<dbReference type="Pfam" id="PF00593">
    <property type="entry name" value="TonB_dep_Rec_b-barrel"/>
    <property type="match status" value="1"/>
</dbReference>
<dbReference type="EMBL" id="JBAWKB010000001">
    <property type="protein sequence ID" value="MFH6771150.1"/>
    <property type="molecule type" value="Genomic_DNA"/>
</dbReference>
<dbReference type="InterPro" id="IPR023997">
    <property type="entry name" value="TonB-dep_OMP_SusC/RagA_CS"/>
</dbReference>
<evidence type="ECO:0000256" key="4">
    <source>
        <dbReference type="ARBA" id="ARBA00022692"/>
    </source>
</evidence>
<dbReference type="Pfam" id="PF13715">
    <property type="entry name" value="CarbopepD_reg_2"/>
    <property type="match status" value="1"/>
</dbReference>
<keyword evidence="14" id="KW-1185">Reference proteome</keyword>
<evidence type="ECO:0000259" key="11">
    <source>
        <dbReference type="Pfam" id="PF00593"/>
    </source>
</evidence>
<dbReference type="InterPro" id="IPR036942">
    <property type="entry name" value="Beta-barrel_TonB_sf"/>
</dbReference>
<evidence type="ECO:0000313" key="13">
    <source>
        <dbReference type="EMBL" id="MFH6771150.1"/>
    </source>
</evidence>
<dbReference type="Gene3D" id="2.40.170.20">
    <property type="entry name" value="TonB-dependent receptor, beta-barrel domain"/>
    <property type="match status" value="1"/>
</dbReference>
<evidence type="ECO:0000256" key="7">
    <source>
        <dbReference type="ARBA" id="ARBA00023237"/>
    </source>
</evidence>
<accession>A0ABW7MX72</accession>
<feature type="signal peptide" evidence="10">
    <location>
        <begin position="1"/>
        <end position="21"/>
    </location>
</feature>
<evidence type="ECO:0000256" key="3">
    <source>
        <dbReference type="ARBA" id="ARBA00022452"/>
    </source>
</evidence>
<dbReference type="InterPro" id="IPR000531">
    <property type="entry name" value="Beta-barrel_TonB"/>
</dbReference>
<evidence type="ECO:0000256" key="6">
    <source>
        <dbReference type="ARBA" id="ARBA00023136"/>
    </source>
</evidence>
<name>A0ABW7MX72_9FLAO</name>
<sequence length="1058" mass="117108">MKYTKQLLFLLFAMFPLAMLAQHTVSGVVTDETNFPLPGASIVVKGTSKGEVTDFDGKFKITLSETPSTLVVSYLGYVTKEVIITDQKTISIVLKQDNEQLDEVVVIGYGEVDRKDLTGSVTSVLPKKDAVAQSQGVENLLQGRAAGVLVSANGTEPGAPSSIRIRGVNSLTGNTQPLYVIDGVIVDSATEDTLDPLSGGSSYLSPQGGISGINPRDIESIEVLKDASATAIYGSRGANGVILITTKQGKPGNAKINYSSTTKIGNITRNIDVLDPKQYIEYQNEYRANLGYDPSFYIYPNGSAAYYQTSEQYMIDNANSIDRIQGIDWSKDTYRSTINLNQRITASGGGDNNRYYYGAGFTDTKGLIPRTYAKSIDFVANLRNDLTDKLKLHTKISANYQKNSASKGTDNLGGTNNNLVRQIISGAPILNFQDNFFGTDFEESLDGPRAWIKDYDDYSREARILGSIKLDYDISDVFTYRVQFGGDYRNKERKVWYGTGVFRGKNANGEAGISTLKRFRYNVDNTLMFKKRFNNKHRINGTVGVIFDQNQIQRTTNQASDFPNKDLRADGISTGQVYQPLFFDKQQETIISFLGRFNYTLMNRYLFTATFRADGSSKFAEGKRWGKFPALAFAWKMNKEKFLRKVDWLSEAKLRLGWGLTGNQGIPNYRTITPFGPTQTPYSDANGGALTAIIPTNLANPDLTWETTSQYNAGFDLGIDDDRYTATVDVYYKKISDLLLNVEIGPSNGFENYYANQGDLINKGLEISLAGDIIRTDNFTWNLYGNISFNRNKIDRLGIPPAQFGTETYSAFLGRQVSGGNYFKVPANIFIEGQAPALFYGYATDGIISNEAQLSAAPTFRGIAPQLGDVYLVDQNNDGNITDADLTVIGDPNPDFNYGFGSSFEYKNLSLSFFFNGVQGNDIANGNLLREAYADANSNNIRTEAYVNAWRPSNPNGTYPRVGYDLARDTGFTDRLIEDGSFLRLNYVTLGYNIPVDNIPAISNAYISISGQNLLLFTKYSGFDPEVNSFSFDPLRVGLDWSSFPNQKSYSISLNITF</sequence>
<evidence type="ECO:0000256" key="1">
    <source>
        <dbReference type="ARBA" id="ARBA00004571"/>
    </source>
</evidence>
<keyword evidence="3 8" id="KW-1134">Transmembrane beta strand</keyword>
<protein>
    <submittedName>
        <fullName evidence="13">TonB-dependent receptor</fullName>
    </submittedName>
</protein>
<feature type="chain" id="PRO_5046834721" evidence="10">
    <location>
        <begin position="22"/>
        <end position="1058"/>
    </location>
</feature>
<dbReference type="InterPro" id="IPR037066">
    <property type="entry name" value="Plug_dom_sf"/>
</dbReference>
<dbReference type="NCBIfam" id="TIGR04056">
    <property type="entry name" value="OMP_RagA_SusC"/>
    <property type="match status" value="1"/>
</dbReference>
<reference evidence="13 14" key="1">
    <citation type="submission" date="2024-02" db="EMBL/GenBank/DDBJ databases">
        <title>A Gaetbulibacter species isolated from tidal flats and genomic insights of their niches.</title>
        <authorList>
            <person name="Ye Y."/>
        </authorList>
    </citation>
    <scope>NUCLEOTIDE SEQUENCE [LARGE SCALE GENOMIC DNA]</scope>
    <source>
        <strain evidence="13 14">KYW382</strain>
    </source>
</reference>
<dbReference type="SUPFAM" id="SSF56935">
    <property type="entry name" value="Porins"/>
    <property type="match status" value="1"/>
</dbReference>
<evidence type="ECO:0000256" key="2">
    <source>
        <dbReference type="ARBA" id="ARBA00022448"/>
    </source>
</evidence>
<evidence type="ECO:0000313" key="14">
    <source>
        <dbReference type="Proteomes" id="UP001610100"/>
    </source>
</evidence>
<dbReference type="Proteomes" id="UP001610100">
    <property type="component" value="Unassembled WGS sequence"/>
</dbReference>
<keyword evidence="7 8" id="KW-0998">Cell outer membrane</keyword>
<keyword evidence="5 9" id="KW-0798">TonB box</keyword>
<keyword evidence="4 8" id="KW-0812">Transmembrane</keyword>
<comment type="caution">
    <text evidence="13">The sequence shown here is derived from an EMBL/GenBank/DDBJ whole genome shotgun (WGS) entry which is preliminary data.</text>
</comment>
<evidence type="ECO:0000256" key="5">
    <source>
        <dbReference type="ARBA" id="ARBA00023077"/>
    </source>
</evidence>
<comment type="subcellular location">
    <subcellularLocation>
        <location evidence="1 8">Cell outer membrane</location>
        <topology evidence="1 8">Multi-pass membrane protein</topology>
    </subcellularLocation>
</comment>
<feature type="domain" description="TonB-dependent receptor plug" evidence="12">
    <location>
        <begin position="114"/>
        <end position="241"/>
    </location>
</feature>
<dbReference type="InterPro" id="IPR012910">
    <property type="entry name" value="Plug_dom"/>
</dbReference>
<dbReference type="SUPFAM" id="SSF49464">
    <property type="entry name" value="Carboxypeptidase regulatory domain-like"/>
    <property type="match status" value="1"/>
</dbReference>
<keyword evidence="6 8" id="KW-0472">Membrane</keyword>